<reference evidence="2" key="1">
    <citation type="submission" date="2022-03" db="EMBL/GenBank/DDBJ databases">
        <title>Complete genome sequence of Caldinitratiruptor microaerophilus.</title>
        <authorList>
            <person name="Mukaiyama R."/>
            <person name="Nishiyama T."/>
            <person name="Ueda K."/>
        </authorList>
    </citation>
    <scope>NUCLEOTIDE SEQUENCE</scope>
    <source>
        <strain evidence="2">JCM 16183</strain>
    </source>
</reference>
<proteinExistence type="predicted"/>
<evidence type="ECO:0000313" key="2">
    <source>
        <dbReference type="EMBL" id="BDG59461.1"/>
    </source>
</evidence>
<keyword evidence="1" id="KW-0472">Membrane</keyword>
<dbReference type="EMBL" id="AP025628">
    <property type="protein sequence ID" value="BDG59461.1"/>
    <property type="molecule type" value="Genomic_DNA"/>
</dbReference>
<sequence length="128" mass="13268">MNPLLVHPLVGLLSILLAYVAFRLDSERETRGAAHRIVGTLSVVLGGVALWMGLQASLGSRAPTVLIIHRFLGIATFSVLLVVGVLGVASEGGRKAIGRVHGAISKAVLILGGLLVMFGLAGLDAIIR</sequence>
<dbReference type="Gene3D" id="1.20.120.1770">
    <property type="match status" value="1"/>
</dbReference>
<keyword evidence="3" id="KW-1185">Reference proteome</keyword>
<feature type="transmembrane region" description="Helical" evidence="1">
    <location>
        <begin position="6"/>
        <end position="22"/>
    </location>
</feature>
<accession>A0AA35G5I0</accession>
<dbReference type="Proteomes" id="UP001163687">
    <property type="component" value="Chromosome"/>
</dbReference>
<feature type="transmembrane region" description="Helical" evidence="1">
    <location>
        <begin position="108"/>
        <end position="127"/>
    </location>
</feature>
<feature type="transmembrane region" description="Helical" evidence="1">
    <location>
        <begin position="34"/>
        <end position="54"/>
    </location>
</feature>
<keyword evidence="1" id="KW-1133">Transmembrane helix</keyword>
<organism evidence="2 3">
    <name type="scientific">Caldinitratiruptor microaerophilus</name>
    <dbReference type="NCBI Taxonomy" id="671077"/>
    <lineage>
        <taxon>Bacteria</taxon>
        <taxon>Bacillati</taxon>
        <taxon>Bacillota</taxon>
        <taxon>Clostridia</taxon>
        <taxon>Eubacteriales</taxon>
        <taxon>Symbiobacteriaceae</taxon>
        <taxon>Caldinitratiruptor</taxon>
    </lineage>
</organism>
<dbReference type="KEGG" id="cmic:caldi_05510"/>
<feature type="transmembrane region" description="Helical" evidence="1">
    <location>
        <begin position="66"/>
        <end position="88"/>
    </location>
</feature>
<dbReference type="AlphaFoldDB" id="A0AA35G5I0"/>
<evidence type="ECO:0000256" key="1">
    <source>
        <dbReference type="SAM" id="Phobius"/>
    </source>
</evidence>
<dbReference type="RefSeq" id="WP_264843587.1">
    <property type="nucleotide sequence ID" value="NZ_AP025628.1"/>
</dbReference>
<keyword evidence="1" id="KW-0812">Transmembrane</keyword>
<gene>
    <name evidence="2" type="ORF">caldi_05510</name>
</gene>
<evidence type="ECO:0000313" key="3">
    <source>
        <dbReference type="Proteomes" id="UP001163687"/>
    </source>
</evidence>
<protein>
    <recommendedName>
        <fullName evidence="4">Cytochrome b561 domain-containing protein</fullName>
    </recommendedName>
</protein>
<name>A0AA35G5I0_9FIRM</name>
<evidence type="ECO:0008006" key="4">
    <source>
        <dbReference type="Google" id="ProtNLM"/>
    </source>
</evidence>